<organism evidence="1 2">
    <name type="scientific">Candidatus Colimorpha enterica</name>
    <dbReference type="NCBI Taxonomy" id="3083063"/>
    <lineage>
        <taxon>Bacteria</taxon>
        <taxon>Pseudomonadati</taxon>
        <taxon>Bacteroidota</taxon>
        <taxon>Bacteroidia</taxon>
        <taxon>Bacteroidales</taxon>
        <taxon>Candidatus Colimorpha</taxon>
    </lineage>
</organism>
<accession>R6U7J7</accession>
<evidence type="ECO:0000313" key="2">
    <source>
        <dbReference type="Proteomes" id="UP000017938"/>
    </source>
</evidence>
<sequence>MEILTAEGYHVPDKPARNYLLCPHDPRHKAVVEHHLSGDPIFRGKRGKHIRLLRRDRKRLFAIDVLPGKNGLFRRLKMQDIRRADIDYVNIRRINKLILIGDRDIKTVFPRRFFRCLPVSGTDPGDPCRYSVAEKVIQIVNGISVRFSHRTEADKTDIHCLSGNNYTPSPAVI</sequence>
<dbReference type="Proteomes" id="UP000017938">
    <property type="component" value="Unassembled WGS sequence"/>
</dbReference>
<evidence type="ECO:0000313" key="1">
    <source>
        <dbReference type="EMBL" id="CDC78019.1"/>
    </source>
</evidence>
<reference evidence="1" key="1">
    <citation type="submission" date="2012-11" db="EMBL/GenBank/DDBJ databases">
        <title>Dependencies among metagenomic species, viruses, plasmids and units of genetic variation.</title>
        <authorList>
            <person name="Nielsen H.B."/>
            <person name="Almeida M."/>
            <person name="Juncker A.S."/>
            <person name="Rasmussen S."/>
            <person name="Li J."/>
            <person name="Sunagawa S."/>
            <person name="Plichta D."/>
            <person name="Gautier L."/>
            <person name="Le Chatelier E."/>
            <person name="Peletier E."/>
            <person name="Bonde I."/>
            <person name="Nielsen T."/>
            <person name="Manichanh C."/>
            <person name="Arumugam M."/>
            <person name="Batto J."/>
            <person name="Santos M.B.Q.D."/>
            <person name="Blom N."/>
            <person name="Borruel N."/>
            <person name="Burgdorf K.S."/>
            <person name="Boumezbeur F."/>
            <person name="Casellas F."/>
            <person name="Dore J."/>
            <person name="Guarner F."/>
            <person name="Hansen T."/>
            <person name="Hildebrand F."/>
            <person name="Kaas R.S."/>
            <person name="Kennedy S."/>
            <person name="Kristiansen K."/>
            <person name="Kultima J.R."/>
            <person name="Leonard P."/>
            <person name="Levenez F."/>
            <person name="Lund O."/>
            <person name="Moumen B."/>
            <person name="Le Paslier D."/>
            <person name="Pons N."/>
            <person name="Pedersen O."/>
            <person name="Prifti E."/>
            <person name="Qin J."/>
            <person name="Raes J."/>
            <person name="Tap J."/>
            <person name="Tims S."/>
            <person name="Ussery D.W."/>
            <person name="Yamada T."/>
            <person name="MetaHit consortium"/>
            <person name="Renault P."/>
            <person name="Sicheritz-Ponten T."/>
            <person name="Bork P."/>
            <person name="Wang J."/>
            <person name="Brunak S."/>
            <person name="Ehrlich S.D."/>
        </authorList>
    </citation>
    <scope>NUCLEOTIDE SEQUENCE [LARGE SCALE GENOMIC DNA]</scope>
</reference>
<dbReference type="EMBL" id="CBFW010000456">
    <property type="protein sequence ID" value="CDC78019.1"/>
    <property type="molecule type" value="Genomic_DNA"/>
</dbReference>
<comment type="caution">
    <text evidence="1">The sequence shown here is derived from an EMBL/GenBank/DDBJ whole genome shotgun (WGS) entry which is preliminary data.</text>
</comment>
<name>R6U7J7_9BACT</name>
<proteinExistence type="predicted"/>
<dbReference type="AlphaFoldDB" id="R6U7J7"/>
<protein>
    <submittedName>
        <fullName evidence="1">Uncharacterized protein</fullName>
    </submittedName>
</protein>
<gene>
    <name evidence="1" type="ORF">BN580_00553</name>
</gene>